<sequence>MMSSFRQSYSLLLTYFLIFNSAPMTDKKKTLDRIDRKLLEILQKNGRISNVELAERVALSPTPCLERVRRLEREGYIKSYVALADGNKLKANTLAFIQVLLTNTSTANLKAFNELMKGITEVESCHMVAGGFDYLLKIRCTDMQHYQRFLGEKLATIPLVSQTHTYVVIEEVKAETAIPVRADVQ</sequence>
<dbReference type="InterPro" id="IPR019885">
    <property type="entry name" value="Tscrpt_reg_HTH_AsnC-type_CS"/>
</dbReference>
<keyword evidence="1" id="KW-0805">Transcription regulation</keyword>
<dbReference type="InterPro" id="IPR019887">
    <property type="entry name" value="Tscrpt_reg_AsnC/Lrp_C"/>
</dbReference>
<feature type="domain" description="HTH asnC-type" evidence="6">
    <location>
        <begin position="31"/>
        <end position="120"/>
    </location>
</feature>
<evidence type="ECO:0000256" key="5">
    <source>
        <dbReference type="ARBA" id="ARBA00039227"/>
    </source>
</evidence>
<protein>
    <recommendedName>
        <fullName evidence="5">Leucine-responsive regulatory protein</fullName>
    </recommendedName>
</protein>
<dbReference type="InterPro" id="IPR036388">
    <property type="entry name" value="WH-like_DNA-bd_sf"/>
</dbReference>
<dbReference type="EMBL" id="AEIG01000037">
    <property type="protein sequence ID" value="EGG29674.1"/>
    <property type="molecule type" value="Genomic_DNA"/>
</dbReference>
<dbReference type="Gene3D" id="3.30.70.920">
    <property type="match status" value="1"/>
</dbReference>
<keyword evidence="3" id="KW-0010">Activator</keyword>
<evidence type="ECO:0000313" key="7">
    <source>
        <dbReference type="EMBL" id="EGG29674.1"/>
    </source>
</evidence>
<dbReference type="GO" id="GO:0005829">
    <property type="term" value="C:cytosol"/>
    <property type="evidence" value="ECO:0007669"/>
    <property type="project" value="TreeGrafter"/>
</dbReference>
<dbReference type="InterPro" id="IPR011008">
    <property type="entry name" value="Dimeric_a/b-barrel"/>
</dbReference>
<dbReference type="Pfam" id="PF13412">
    <property type="entry name" value="HTH_24"/>
    <property type="match status" value="1"/>
</dbReference>
<dbReference type="InterPro" id="IPR036390">
    <property type="entry name" value="WH_DNA-bd_sf"/>
</dbReference>
<dbReference type="InterPro" id="IPR000485">
    <property type="entry name" value="AsnC-type_HTH_dom"/>
</dbReference>
<dbReference type="Pfam" id="PF01037">
    <property type="entry name" value="AsnC_trans_reg"/>
    <property type="match status" value="1"/>
</dbReference>
<dbReference type="SUPFAM" id="SSF54909">
    <property type="entry name" value="Dimeric alpha+beta barrel"/>
    <property type="match status" value="1"/>
</dbReference>
<dbReference type="eggNOG" id="COG1522">
    <property type="taxonomic scope" value="Bacteria"/>
</dbReference>
<dbReference type="GO" id="GO:0043200">
    <property type="term" value="P:response to amino acid"/>
    <property type="evidence" value="ECO:0007669"/>
    <property type="project" value="TreeGrafter"/>
</dbReference>
<keyword evidence="8" id="KW-1185">Reference proteome</keyword>
<dbReference type="PANTHER" id="PTHR30154">
    <property type="entry name" value="LEUCINE-RESPONSIVE REGULATORY PROTEIN"/>
    <property type="match status" value="1"/>
</dbReference>
<dbReference type="SMART" id="SM00344">
    <property type="entry name" value="HTH_ASNC"/>
    <property type="match status" value="1"/>
</dbReference>
<evidence type="ECO:0000256" key="4">
    <source>
        <dbReference type="ARBA" id="ARBA00023163"/>
    </source>
</evidence>
<dbReference type="PROSITE" id="PS00519">
    <property type="entry name" value="HTH_ASNC_1"/>
    <property type="match status" value="1"/>
</dbReference>
<accession>F3L1Z6</accession>
<name>F3L1Z6_9GAMM</name>
<organism evidence="7 8">
    <name type="scientific">Aequoribacter fuscus</name>
    <dbReference type="NCBI Taxonomy" id="2518989"/>
    <lineage>
        <taxon>Bacteria</taxon>
        <taxon>Pseudomonadati</taxon>
        <taxon>Pseudomonadota</taxon>
        <taxon>Gammaproteobacteria</taxon>
        <taxon>Cellvibrionales</taxon>
        <taxon>Halieaceae</taxon>
        <taxon>Aequoribacter</taxon>
    </lineage>
</organism>
<dbReference type="GO" id="GO:0043565">
    <property type="term" value="F:sequence-specific DNA binding"/>
    <property type="evidence" value="ECO:0007669"/>
    <property type="project" value="InterPro"/>
</dbReference>
<proteinExistence type="predicted"/>
<dbReference type="InterPro" id="IPR011991">
    <property type="entry name" value="ArsR-like_HTH"/>
</dbReference>
<reference evidence="7 8" key="1">
    <citation type="journal article" date="2011" name="J. Bacteriol.">
        <title>Genome sequence of strain IMCC3088, a proteorhodopsin-containing marine bacterium belonging to the OM60/NOR5 clade.</title>
        <authorList>
            <person name="Jang Y."/>
            <person name="Oh H.M."/>
            <person name="Kang I."/>
            <person name="Lee K."/>
            <person name="Yang S.J."/>
            <person name="Cho J.C."/>
        </authorList>
    </citation>
    <scope>NUCLEOTIDE SEQUENCE [LARGE SCALE GENOMIC DNA]</scope>
    <source>
        <strain evidence="7 8">IMCC3088</strain>
    </source>
</reference>
<gene>
    <name evidence="7" type="ORF">IMCC3088_1486</name>
</gene>
<dbReference type="PRINTS" id="PR00033">
    <property type="entry name" value="HTHASNC"/>
</dbReference>
<dbReference type="SUPFAM" id="SSF46785">
    <property type="entry name" value="Winged helix' DNA-binding domain"/>
    <property type="match status" value="1"/>
</dbReference>
<evidence type="ECO:0000256" key="2">
    <source>
        <dbReference type="ARBA" id="ARBA00023125"/>
    </source>
</evidence>
<evidence type="ECO:0000256" key="3">
    <source>
        <dbReference type="ARBA" id="ARBA00023159"/>
    </source>
</evidence>
<dbReference type="InterPro" id="IPR019888">
    <property type="entry name" value="Tscrpt_reg_AsnC-like"/>
</dbReference>
<evidence type="ECO:0000259" key="6">
    <source>
        <dbReference type="PROSITE" id="PS50956"/>
    </source>
</evidence>
<evidence type="ECO:0000256" key="1">
    <source>
        <dbReference type="ARBA" id="ARBA00023015"/>
    </source>
</evidence>
<dbReference type="Gene3D" id="1.10.10.10">
    <property type="entry name" value="Winged helix-like DNA-binding domain superfamily/Winged helix DNA-binding domain"/>
    <property type="match status" value="1"/>
</dbReference>
<evidence type="ECO:0000313" key="8">
    <source>
        <dbReference type="Proteomes" id="UP000005615"/>
    </source>
</evidence>
<dbReference type="CDD" id="cd00090">
    <property type="entry name" value="HTH_ARSR"/>
    <property type="match status" value="1"/>
</dbReference>
<keyword evidence="2" id="KW-0238">DNA-binding</keyword>
<dbReference type="STRING" id="2518989.IMCC3088_1486"/>
<dbReference type="RefSeq" id="WP_009575783.1">
    <property type="nucleotide sequence ID" value="NZ_CP036423.1"/>
</dbReference>
<dbReference type="AlphaFoldDB" id="F3L1Z6"/>
<dbReference type="PANTHER" id="PTHR30154:SF0">
    <property type="entry name" value="LEUCINE-RESPONSIVE REGULATORY PROTEIN"/>
    <property type="match status" value="1"/>
</dbReference>
<dbReference type="PROSITE" id="PS50956">
    <property type="entry name" value="HTH_ASNC_2"/>
    <property type="match status" value="1"/>
</dbReference>
<dbReference type="GO" id="GO:0006355">
    <property type="term" value="P:regulation of DNA-templated transcription"/>
    <property type="evidence" value="ECO:0007669"/>
    <property type="project" value="UniProtKB-ARBA"/>
</dbReference>
<keyword evidence="4" id="KW-0804">Transcription</keyword>
<comment type="caution">
    <text evidence="7">The sequence shown here is derived from an EMBL/GenBank/DDBJ whole genome shotgun (WGS) entry which is preliminary data.</text>
</comment>
<dbReference type="Proteomes" id="UP000005615">
    <property type="component" value="Unassembled WGS sequence"/>
</dbReference>